<evidence type="ECO:0000313" key="1">
    <source>
        <dbReference type="EMBL" id="GJE87478.1"/>
    </source>
</evidence>
<reference evidence="1 2" key="1">
    <citation type="submission" date="2021-08" db="EMBL/GenBank/DDBJ databases">
        <title>Draft Genome Sequence of Phanerochaete sordida strain YK-624.</title>
        <authorList>
            <person name="Mori T."/>
            <person name="Dohra H."/>
            <person name="Suzuki T."/>
            <person name="Kawagishi H."/>
            <person name="Hirai H."/>
        </authorList>
    </citation>
    <scope>NUCLEOTIDE SEQUENCE [LARGE SCALE GENOMIC DNA]</scope>
    <source>
        <strain evidence="1 2">YK-624</strain>
    </source>
</reference>
<gene>
    <name evidence="1" type="ORF">PsYK624_035610</name>
</gene>
<accession>A0A9P3LAZ5</accession>
<protein>
    <submittedName>
        <fullName evidence="1">Uncharacterized protein</fullName>
    </submittedName>
</protein>
<sequence length="371" mass="41754">MDSPRVDSNDTVDEPEERPTLRFLVAFLKAKPSLALYIRQLTLKLRASRMGPETKSTGILTLVKLFQKLPNLERLYVEDGLPLRTTKLETPLTLYKPLIPHLKEFRVSMSRGTPWVGDLLQILQLFGEVGSLVLEKSYICPGKRSKIDVLLASKVACRVHSVTFEDTSIFFKDCPHFFTSAVLRSVQRVEIPALPAIYVAPVATFLTQARNSLRHVRFQVHDVHLGMAGSEPDLSYLCPLDFAALRALEIITLELPAYDSRGIDLTRSAMFSVPVLLAAGYDFAVRTLAALAPTLHTVVLAFDFSYKGRTLDRLWNRMQTDLTELEDALLARSLRVVEVRDTTGARIAPEDQRHFRKALRRTQAQGILRLG</sequence>
<dbReference type="Proteomes" id="UP000703269">
    <property type="component" value="Unassembled WGS sequence"/>
</dbReference>
<organism evidence="1 2">
    <name type="scientific">Phanerochaete sordida</name>
    <dbReference type="NCBI Taxonomy" id="48140"/>
    <lineage>
        <taxon>Eukaryota</taxon>
        <taxon>Fungi</taxon>
        <taxon>Dikarya</taxon>
        <taxon>Basidiomycota</taxon>
        <taxon>Agaricomycotina</taxon>
        <taxon>Agaricomycetes</taxon>
        <taxon>Polyporales</taxon>
        <taxon>Phanerochaetaceae</taxon>
        <taxon>Phanerochaete</taxon>
    </lineage>
</organism>
<comment type="caution">
    <text evidence="1">The sequence shown here is derived from an EMBL/GenBank/DDBJ whole genome shotgun (WGS) entry which is preliminary data.</text>
</comment>
<dbReference type="AlphaFoldDB" id="A0A9P3LAZ5"/>
<evidence type="ECO:0000313" key="2">
    <source>
        <dbReference type="Proteomes" id="UP000703269"/>
    </source>
</evidence>
<dbReference type="EMBL" id="BPQB01000006">
    <property type="protein sequence ID" value="GJE87478.1"/>
    <property type="molecule type" value="Genomic_DNA"/>
</dbReference>
<name>A0A9P3LAZ5_9APHY</name>
<keyword evidence="2" id="KW-1185">Reference proteome</keyword>
<proteinExistence type="predicted"/>